<gene>
    <name evidence="2" type="ORF">BO88DRAFT_484302</name>
</gene>
<evidence type="ECO:0000313" key="2">
    <source>
        <dbReference type="EMBL" id="PYH73357.1"/>
    </source>
</evidence>
<reference evidence="2" key="1">
    <citation type="submission" date="2016-12" db="EMBL/GenBank/DDBJ databases">
        <title>The genomes of Aspergillus section Nigri reveals drivers in fungal speciation.</title>
        <authorList>
            <consortium name="DOE Joint Genome Institute"/>
            <person name="Vesth T.C."/>
            <person name="Nybo J."/>
            <person name="Theobald S."/>
            <person name="Brandl J."/>
            <person name="Frisvad J.C."/>
            <person name="Nielsen K.F."/>
            <person name="Lyhne E.K."/>
            <person name="Kogle M.E."/>
            <person name="Kuo A."/>
            <person name="Riley R."/>
            <person name="Clum A."/>
            <person name="Nolan M."/>
            <person name="Lipzen A."/>
            <person name="Salamov A."/>
            <person name="Henrissat B."/>
            <person name="Wiebenga A."/>
            <person name="De Vries R.P."/>
            <person name="Grigoriev I.V."/>
            <person name="Mortensen U.H."/>
            <person name="Andersen M.R."/>
            <person name="Baker S.E."/>
        </authorList>
    </citation>
    <scope>NUCLEOTIDE SEQUENCE [LARGE SCALE GENOMIC DNA]</scope>
    <source>
        <strain evidence="2">CBS 113365</strain>
    </source>
</reference>
<sequence>MADSSSPGNTPPGNRRNNRAEEEAAGAASAILPNEGMKAPGLTANKEEKSNLKISIHLNLHAKVKLDLDAQLYGDIVIGLL</sequence>
<name>A0A319BKW8_ASPVC</name>
<dbReference type="AlphaFoldDB" id="A0A319BKW8"/>
<dbReference type="GeneID" id="37216868"/>
<dbReference type="EMBL" id="KZ821615">
    <property type="protein sequence ID" value="PYH73357.1"/>
    <property type="molecule type" value="Genomic_DNA"/>
</dbReference>
<feature type="region of interest" description="Disordered" evidence="1">
    <location>
        <begin position="1"/>
        <end position="41"/>
    </location>
</feature>
<proteinExistence type="predicted"/>
<protein>
    <submittedName>
        <fullName evidence="2">Uncharacterized protein</fullName>
    </submittedName>
</protein>
<dbReference type="Proteomes" id="UP000248405">
    <property type="component" value="Unassembled WGS sequence"/>
</dbReference>
<dbReference type="RefSeq" id="XP_025567151.1">
    <property type="nucleotide sequence ID" value="XM_025712276.1"/>
</dbReference>
<evidence type="ECO:0000313" key="3">
    <source>
        <dbReference type="Proteomes" id="UP000248405"/>
    </source>
</evidence>
<organism evidence="2 3">
    <name type="scientific">Aspergillus vadensis (strain CBS 113365 / IMI 142717 / IBT 24658)</name>
    <dbReference type="NCBI Taxonomy" id="1448311"/>
    <lineage>
        <taxon>Eukaryota</taxon>
        <taxon>Fungi</taxon>
        <taxon>Dikarya</taxon>
        <taxon>Ascomycota</taxon>
        <taxon>Pezizomycotina</taxon>
        <taxon>Eurotiomycetes</taxon>
        <taxon>Eurotiomycetidae</taxon>
        <taxon>Eurotiales</taxon>
        <taxon>Aspergillaceae</taxon>
        <taxon>Aspergillus</taxon>
        <taxon>Aspergillus subgen. Circumdati</taxon>
    </lineage>
</organism>
<accession>A0A319BKW8</accession>
<evidence type="ECO:0000256" key="1">
    <source>
        <dbReference type="SAM" id="MobiDB-lite"/>
    </source>
</evidence>
<keyword evidence="3" id="KW-1185">Reference proteome</keyword>
<dbReference type="OrthoDB" id="2279190at2759"/>